<gene>
    <name evidence="10" type="ORF">SAMN05421823_105305</name>
</gene>
<organism evidence="10 11">
    <name type="scientific">Catalinimonas alkaloidigena</name>
    <dbReference type="NCBI Taxonomy" id="1075417"/>
    <lineage>
        <taxon>Bacteria</taxon>
        <taxon>Pseudomonadati</taxon>
        <taxon>Bacteroidota</taxon>
        <taxon>Cytophagia</taxon>
        <taxon>Cytophagales</taxon>
        <taxon>Catalimonadaceae</taxon>
        <taxon>Catalinimonas</taxon>
    </lineage>
</organism>
<evidence type="ECO:0000259" key="9">
    <source>
        <dbReference type="Pfam" id="PF12704"/>
    </source>
</evidence>
<feature type="domain" description="MacB-like periplasmic core" evidence="9">
    <location>
        <begin position="21"/>
        <end position="229"/>
    </location>
</feature>
<dbReference type="InterPro" id="IPR050250">
    <property type="entry name" value="Macrolide_Exporter_MacB"/>
</dbReference>
<evidence type="ECO:0000256" key="5">
    <source>
        <dbReference type="ARBA" id="ARBA00023136"/>
    </source>
</evidence>
<dbReference type="Pfam" id="PF12704">
    <property type="entry name" value="MacB_PCD"/>
    <property type="match status" value="1"/>
</dbReference>
<dbReference type="Pfam" id="PF02687">
    <property type="entry name" value="FtsX"/>
    <property type="match status" value="1"/>
</dbReference>
<dbReference type="OrthoDB" id="9770036at2"/>
<name>A0A1G9JG61_9BACT</name>
<protein>
    <submittedName>
        <fullName evidence="10">Putative ABC transport system permease protein</fullName>
    </submittedName>
</protein>
<evidence type="ECO:0000256" key="6">
    <source>
        <dbReference type="ARBA" id="ARBA00038076"/>
    </source>
</evidence>
<dbReference type="PANTHER" id="PTHR30572">
    <property type="entry name" value="MEMBRANE COMPONENT OF TRANSPORTER-RELATED"/>
    <property type="match status" value="1"/>
</dbReference>
<dbReference type="InterPro" id="IPR003838">
    <property type="entry name" value="ABC3_permease_C"/>
</dbReference>
<feature type="domain" description="ABC3 transporter permease C-terminal" evidence="8">
    <location>
        <begin position="285"/>
        <end position="407"/>
    </location>
</feature>
<evidence type="ECO:0000256" key="2">
    <source>
        <dbReference type="ARBA" id="ARBA00022475"/>
    </source>
</evidence>
<dbReference type="RefSeq" id="WP_089683486.1">
    <property type="nucleotide sequence ID" value="NZ_FNFO01000005.1"/>
</dbReference>
<keyword evidence="3 7" id="KW-0812">Transmembrane</keyword>
<comment type="subcellular location">
    <subcellularLocation>
        <location evidence="1">Cell membrane</location>
        <topology evidence="1">Multi-pass membrane protein</topology>
    </subcellularLocation>
</comment>
<evidence type="ECO:0000313" key="10">
    <source>
        <dbReference type="EMBL" id="SDL36458.1"/>
    </source>
</evidence>
<feature type="transmembrane region" description="Helical" evidence="7">
    <location>
        <begin position="380"/>
        <end position="399"/>
    </location>
</feature>
<dbReference type="Proteomes" id="UP000198510">
    <property type="component" value="Unassembled WGS sequence"/>
</dbReference>
<proteinExistence type="inferred from homology"/>
<evidence type="ECO:0000256" key="4">
    <source>
        <dbReference type="ARBA" id="ARBA00022989"/>
    </source>
</evidence>
<feature type="transmembrane region" description="Helical" evidence="7">
    <location>
        <begin position="327"/>
        <end position="360"/>
    </location>
</feature>
<evidence type="ECO:0000259" key="8">
    <source>
        <dbReference type="Pfam" id="PF02687"/>
    </source>
</evidence>
<dbReference type="STRING" id="1075417.SAMN05421823_105305"/>
<evidence type="ECO:0000256" key="7">
    <source>
        <dbReference type="SAM" id="Phobius"/>
    </source>
</evidence>
<feature type="transmembrane region" description="Helical" evidence="7">
    <location>
        <begin position="281"/>
        <end position="306"/>
    </location>
</feature>
<dbReference type="PANTHER" id="PTHR30572:SF4">
    <property type="entry name" value="ABC TRANSPORTER PERMEASE YTRF"/>
    <property type="match status" value="1"/>
</dbReference>
<dbReference type="EMBL" id="FNFO01000005">
    <property type="protein sequence ID" value="SDL36458.1"/>
    <property type="molecule type" value="Genomic_DNA"/>
</dbReference>
<dbReference type="GO" id="GO:0005886">
    <property type="term" value="C:plasma membrane"/>
    <property type="evidence" value="ECO:0007669"/>
    <property type="project" value="UniProtKB-SubCell"/>
</dbReference>
<accession>A0A1G9JG61</accession>
<feature type="transmembrane region" description="Helical" evidence="7">
    <location>
        <begin position="21"/>
        <end position="46"/>
    </location>
</feature>
<evidence type="ECO:0000313" key="11">
    <source>
        <dbReference type="Proteomes" id="UP000198510"/>
    </source>
</evidence>
<comment type="similarity">
    <text evidence="6">Belongs to the ABC-4 integral membrane protein family.</text>
</comment>
<dbReference type="GO" id="GO:0022857">
    <property type="term" value="F:transmembrane transporter activity"/>
    <property type="evidence" value="ECO:0007669"/>
    <property type="project" value="TreeGrafter"/>
</dbReference>
<dbReference type="AlphaFoldDB" id="A0A1G9JG61"/>
<keyword evidence="11" id="KW-1185">Reference proteome</keyword>
<reference evidence="10 11" key="1">
    <citation type="submission" date="2016-10" db="EMBL/GenBank/DDBJ databases">
        <authorList>
            <person name="de Groot N.N."/>
        </authorList>
    </citation>
    <scope>NUCLEOTIDE SEQUENCE [LARGE SCALE GENOMIC DNA]</scope>
    <source>
        <strain evidence="10 11">DSM 25186</strain>
    </source>
</reference>
<keyword evidence="4 7" id="KW-1133">Transmembrane helix</keyword>
<sequence length="414" mass="45887">MFDLDKWQEIFYTIGRNKLRTFLTMFSVFWGIFMLLLLQGFGAGLLNGVMYEFRDDAVNSIFIAGGTTSKAANGMGINRRIQLTDEDYKALERMQGVEHLTGRFYLQSASTVRRGDYYSSFNVRAVHPDHRYLEKTEMVKGRYLNPIDLNERRKVAVIGTKVAEILYPNGEEPMGTEIDVNGIVYNVVGLFVDDGNDGEGETLYIPITTAQMAYGGANRIDNLMFTMGDATVEESKEIEEEAKKILISHHRFDPEDRSAVRMWNSLENFQRFVNLFAGINIFIWVVGIGTIIAGIVGVSNIMLIIVKERTKEIGIRKALGATPGSIVGLIVQEAIFITIVAGYLGLLAGVGLIELVNYLLQSSGGGVDFFRNPEIDLQTALMATLLLVIAGALAGFFPARKAAAIPPIEALREE</sequence>
<evidence type="ECO:0000256" key="1">
    <source>
        <dbReference type="ARBA" id="ARBA00004651"/>
    </source>
</evidence>
<keyword evidence="5 7" id="KW-0472">Membrane</keyword>
<keyword evidence="2" id="KW-1003">Cell membrane</keyword>
<dbReference type="InterPro" id="IPR025857">
    <property type="entry name" value="MacB_PCD"/>
</dbReference>
<evidence type="ECO:0000256" key="3">
    <source>
        <dbReference type="ARBA" id="ARBA00022692"/>
    </source>
</evidence>